<dbReference type="AlphaFoldDB" id="A0A1X2HFE4"/>
<dbReference type="InParanoid" id="A0A1X2HFE4"/>
<dbReference type="Gene3D" id="1.10.510.10">
    <property type="entry name" value="Transferase(Phosphotransferase) domain 1"/>
    <property type="match status" value="1"/>
</dbReference>
<dbReference type="SMART" id="SM00220">
    <property type="entry name" value="S_TKc"/>
    <property type="match status" value="1"/>
</dbReference>
<keyword evidence="5 6" id="KW-0067">ATP-binding</keyword>
<dbReference type="PANTHER" id="PTHR24345">
    <property type="entry name" value="SERINE/THREONINE-PROTEIN KINASE PLK"/>
    <property type="match status" value="1"/>
</dbReference>
<proteinExistence type="predicted"/>
<keyword evidence="1" id="KW-0723">Serine/threonine-protein kinase</keyword>
<feature type="domain" description="Protein kinase" evidence="8">
    <location>
        <begin position="26"/>
        <end position="289"/>
    </location>
</feature>
<organism evidence="9 10">
    <name type="scientific">Syncephalastrum racemosum</name>
    <name type="common">Filamentous fungus</name>
    <dbReference type="NCBI Taxonomy" id="13706"/>
    <lineage>
        <taxon>Eukaryota</taxon>
        <taxon>Fungi</taxon>
        <taxon>Fungi incertae sedis</taxon>
        <taxon>Mucoromycota</taxon>
        <taxon>Mucoromycotina</taxon>
        <taxon>Mucoromycetes</taxon>
        <taxon>Mucorales</taxon>
        <taxon>Syncephalastraceae</taxon>
        <taxon>Syncephalastrum</taxon>
    </lineage>
</organism>
<dbReference type="PROSITE" id="PS00108">
    <property type="entry name" value="PROTEIN_KINASE_ST"/>
    <property type="match status" value="1"/>
</dbReference>
<dbReference type="InterPro" id="IPR008271">
    <property type="entry name" value="Ser/Thr_kinase_AS"/>
</dbReference>
<accession>A0A1X2HFE4</accession>
<feature type="transmembrane region" description="Helical" evidence="7">
    <location>
        <begin position="414"/>
        <end position="431"/>
    </location>
</feature>
<dbReference type="SUPFAM" id="SSF56112">
    <property type="entry name" value="Protein kinase-like (PK-like)"/>
    <property type="match status" value="1"/>
</dbReference>
<dbReference type="OrthoDB" id="541276at2759"/>
<dbReference type="STRING" id="13706.A0A1X2HFE4"/>
<dbReference type="Pfam" id="PF00069">
    <property type="entry name" value="Pkinase"/>
    <property type="match status" value="1"/>
</dbReference>
<dbReference type="GO" id="GO:0004674">
    <property type="term" value="F:protein serine/threonine kinase activity"/>
    <property type="evidence" value="ECO:0007669"/>
    <property type="project" value="UniProtKB-KW"/>
</dbReference>
<evidence type="ECO:0000256" key="1">
    <source>
        <dbReference type="ARBA" id="ARBA00022527"/>
    </source>
</evidence>
<evidence type="ECO:0000256" key="2">
    <source>
        <dbReference type="ARBA" id="ARBA00022679"/>
    </source>
</evidence>
<dbReference type="PANTHER" id="PTHR24345:SF0">
    <property type="entry name" value="CELL CYCLE SERINE_THREONINE-PROTEIN KINASE CDC5_MSD2"/>
    <property type="match status" value="1"/>
</dbReference>
<evidence type="ECO:0000256" key="6">
    <source>
        <dbReference type="PROSITE-ProRule" id="PRU10141"/>
    </source>
</evidence>
<dbReference type="GO" id="GO:0005524">
    <property type="term" value="F:ATP binding"/>
    <property type="evidence" value="ECO:0007669"/>
    <property type="project" value="UniProtKB-UniRule"/>
</dbReference>
<dbReference type="GO" id="GO:0005634">
    <property type="term" value="C:nucleus"/>
    <property type="evidence" value="ECO:0007669"/>
    <property type="project" value="TreeGrafter"/>
</dbReference>
<evidence type="ECO:0000256" key="3">
    <source>
        <dbReference type="ARBA" id="ARBA00022741"/>
    </source>
</evidence>
<feature type="transmembrane region" description="Helical" evidence="7">
    <location>
        <begin position="496"/>
        <end position="516"/>
    </location>
</feature>
<keyword evidence="4 9" id="KW-0418">Kinase</keyword>
<name>A0A1X2HFE4_SYNRA</name>
<dbReference type="EMBL" id="MCGN01000004">
    <property type="protein sequence ID" value="ORY97622.1"/>
    <property type="molecule type" value="Genomic_DNA"/>
</dbReference>
<keyword evidence="2" id="KW-0808">Transferase</keyword>
<keyword evidence="3 6" id="KW-0547">Nucleotide-binding</keyword>
<evidence type="ECO:0000313" key="10">
    <source>
        <dbReference type="Proteomes" id="UP000242180"/>
    </source>
</evidence>
<dbReference type="PROSITE" id="PS50011">
    <property type="entry name" value="PROTEIN_KINASE_DOM"/>
    <property type="match status" value="1"/>
</dbReference>
<dbReference type="InterPro" id="IPR000719">
    <property type="entry name" value="Prot_kinase_dom"/>
</dbReference>
<sequence>MAPIQPNESGINPQSLLNTFIDKRSIQLVSVLGVGAYGVVFLGVHVPTSRRYAVKLVTKPDAAENEIRLHSRVSGHPGVLTLEKVVRENGKTYLVLEYATGGDLFSAITQQQGLAGNSKAIRHVFLQILDAVQHCHENGISHRDLKPENILMFSNMQVKLADFGLATTQHVSAEFGCGSSFYFSPECQGHLVKNNERVKGYGTRQNDVWSLGIILINLAAGRNPWRQATMKDATFSTYVKKPQGFFKTILPAISEELNQLLIRIFCLDPAHRISLPELRLRVACMSSFTQESVTCTRFIPTKPAKAVQKQKQEQQFDEAGMTYSDSLLSTLHDYLDGFDVEDEPRCFSSTIATMATPCPPPTSRLPPTPHVSSFLRAVLRPHPAPLYHRSIQSNTTHVHSLTRPSMQKSNNKRILPSMLTLPFSLLAAMLAPPRASILQPPNQFYFTVQIARIPSSSGHTFPPPSARFLLRLAPLRTNNYIHLLYIQQQLHQTTSILLGLLSFFVPYYYLYCYTLCLHCSMYYI</sequence>
<keyword evidence="10" id="KW-1185">Reference proteome</keyword>
<keyword evidence="7" id="KW-0812">Transmembrane</keyword>
<protein>
    <submittedName>
        <fullName evidence="9">Kinase-like domain-containing protein</fullName>
    </submittedName>
</protein>
<evidence type="ECO:0000259" key="8">
    <source>
        <dbReference type="PROSITE" id="PS50011"/>
    </source>
</evidence>
<feature type="transmembrane region" description="Helical" evidence="7">
    <location>
        <begin position="26"/>
        <end position="46"/>
    </location>
</feature>
<feature type="binding site" evidence="6">
    <location>
        <position position="55"/>
    </location>
    <ligand>
        <name>ATP</name>
        <dbReference type="ChEBI" id="CHEBI:30616"/>
    </ligand>
</feature>
<evidence type="ECO:0000256" key="7">
    <source>
        <dbReference type="SAM" id="Phobius"/>
    </source>
</evidence>
<evidence type="ECO:0000256" key="5">
    <source>
        <dbReference type="ARBA" id="ARBA00022840"/>
    </source>
</evidence>
<dbReference type="InterPro" id="IPR017441">
    <property type="entry name" value="Protein_kinase_ATP_BS"/>
</dbReference>
<dbReference type="InterPro" id="IPR011009">
    <property type="entry name" value="Kinase-like_dom_sf"/>
</dbReference>
<dbReference type="Proteomes" id="UP000242180">
    <property type="component" value="Unassembled WGS sequence"/>
</dbReference>
<gene>
    <name evidence="9" type="ORF">BCR43DRAFT_456714</name>
</gene>
<evidence type="ECO:0000256" key="4">
    <source>
        <dbReference type="ARBA" id="ARBA00022777"/>
    </source>
</evidence>
<keyword evidence="7" id="KW-1133">Transmembrane helix</keyword>
<dbReference type="PROSITE" id="PS00107">
    <property type="entry name" value="PROTEIN_KINASE_ATP"/>
    <property type="match status" value="1"/>
</dbReference>
<comment type="caution">
    <text evidence="9">The sequence shown here is derived from an EMBL/GenBank/DDBJ whole genome shotgun (WGS) entry which is preliminary data.</text>
</comment>
<keyword evidence="7" id="KW-0472">Membrane</keyword>
<reference evidence="9 10" key="1">
    <citation type="submission" date="2016-07" db="EMBL/GenBank/DDBJ databases">
        <title>Pervasive Adenine N6-methylation of Active Genes in Fungi.</title>
        <authorList>
            <consortium name="DOE Joint Genome Institute"/>
            <person name="Mondo S.J."/>
            <person name="Dannebaum R.O."/>
            <person name="Kuo R.C."/>
            <person name="Labutti K."/>
            <person name="Haridas S."/>
            <person name="Kuo A."/>
            <person name="Salamov A."/>
            <person name="Ahrendt S.R."/>
            <person name="Lipzen A."/>
            <person name="Sullivan W."/>
            <person name="Andreopoulos W.B."/>
            <person name="Clum A."/>
            <person name="Lindquist E."/>
            <person name="Daum C."/>
            <person name="Ramamoorthy G.K."/>
            <person name="Gryganskyi A."/>
            <person name="Culley D."/>
            <person name="Magnuson J.K."/>
            <person name="James T.Y."/>
            <person name="O'Malley M.A."/>
            <person name="Stajich J.E."/>
            <person name="Spatafora J.W."/>
            <person name="Visel A."/>
            <person name="Grigoriev I.V."/>
        </authorList>
    </citation>
    <scope>NUCLEOTIDE SEQUENCE [LARGE SCALE GENOMIC DNA]</scope>
    <source>
        <strain evidence="9 10">NRRL 2496</strain>
    </source>
</reference>
<evidence type="ECO:0000313" key="9">
    <source>
        <dbReference type="EMBL" id="ORY97622.1"/>
    </source>
</evidence>